<keyword evidence="2" id="KW-1185">Reference proteome</keyword>
<accession>A0ABN1Y7Y4</accession>
<protein>
    <submittedName>
        <fullName evidence="1">Uncharacterized protein</fullName>
    </submittedName>
</protein>
<name>A0ABN1Y7Y4_9ACTN</name>
<proteinExistence type="predicted"/>
<evidence type="ECO:0000313" key="2">
    <source>
        <dbReference type="Proteomes" id="UP001499863"/>
    </source>
</evidence>
<dbReference type="EMBL" id="BAAAKJ010000206">
    <property type="protein sequence ID" value="GAA1398854.1"/>
    <property type="molecule type" value="Genomic_DNA"/>
</dbReference>
<sequence length="88" mass="8858">MCAPPVAGRADIAKTYTIDCGVPWREDADGGIAATAPGLPSGDAGIPGLPQLSRRGSLIATGPVDDRSVGVRIRRFPARESAGPSCGG</sequence>
<organism evidence="1 2">
    <name type="scientific">Kitasatospora putterlickiae</name>
    <dbReference type="NCBI Taxonomy" id="221725"/>
    <lineage>
        <taxon>Bacteria</taxon>
        <taxon>Bacillati</taxon>
        <taxon>Actinomycetota</taxon>
        <taxon>Actinomycetes</taxon>
        <taxon>Kitasatosporales</taxon>
        <taxon>Streptomycetaceae</taxon>
        <taxon>Kitasatospora</taxon>
    </lineage>
</organism>
<evidence type="ECO:0000313" key="1">
    <source>
        <dbReference type="EMBL" id="GAA1398854.1"/>
    </source>
</evidence>
<comment type="caution">
    <text evidence="1">The sequence shown here is derived from an EMBL/GenBank/DDBJ whole genome shotgun (WGS) entry which is preliminary data.</text>
</comment>
<reference evidence="2" key="1">
    <citation type="journal article" date="2019" name="Int. J. Syst. Evol. Microbiol.">
        <title>The Global Catalogue of Microorganisms (GCM) 10K type strain sequencing project: providing services to taxonomists for standard genome sequencing and annotation.</title>
        <authorList>
            <consortium name="The Broad Institute Genomics Platform"/>
            <consortium name="The Broad Institute Genome Sequencing Center for Infectious Disease"/>
            <person name="Wu L."/>
            <person name="Ma J."/>
        </authorList>
    </citation>
    <scope>NUCLEOTIDE SEQUENCE [LARGE SCALE GENOMIC DNA]</scope>
    <source>
        <strain evidence="2">JCM 12393</strain>
    </source>
</reference>
<dbReference type="Proteomes" id="UP001499863">
    <property type="component" value="Unassembled WGS sequence"/>
</dbReference>
<gene>
    <name evidence="1" type="ORF">GCM10009639_37840</name>
</gene>